<keyword evidence="4" id="KW-1185">Reference proteome</keyword>
<gene>
    <name evidence="3" type="ORF">D9613_008936</name>
</gene>
<feature type="transmembrane region" description="Helical" evidence="1">
    <location>
        <begin position="174"/>
        <end position="192"/>
    </location>
</feature>
<name>A0A8H4VN42_9AGAR</name>
<keyword evidence="1" id="KW-0472">Membrane</keyword>
<dbReference type="Proteomes" id="UP000521872">
    <property type="component" value="Unassembled WGS sequence"/>
</dbReference>
<organism evidence="3 4">
    <name type="scientific">Agrocybe pediades</name>
    <dbReference type="NCBI Taxonomy" id="84607"/>
    <lineage>
        <taxon>Eukaryota</taxon>
        <taxon>Fungi</taxon>
        <taxon>Dikarya</taxon>
        <taxon>Basidiomycota</taxon>
        <taxon>Agaricomycotina</taxon>
        <taxon>Agaricomycetes</taxon>
        <taxon>Agaricomycetidae</taxon>
        <taxon>Agaricales</taxon>
        <taxon>Agaricineae</taxon>
        <taxon>Strophariaceae</taxon>
        <taxon>Agrocybe</taxon>
    </lineage>
</organism>
<feature type="transmembrane region" description="Helical" evidence="1">
    <location>
        <begin position="212"/>
        <end position="233"/>
    </location>
</feature>
<feature type="transmembrane region" description="Helical" evidence="1">
    <location>
        <begin position="254"/>
        <end position="271"/>
    </location>
</feature>
<dbReference type="EMBL" id="JAACJL010000031">
    <property type="protein sequence ID" value="KAF4616766.1"/>
    <property type="molecule type" value="Genomic_DNA"/>
</dbReference>
<evidence type="ECO:0000313" key="4">
    <source>
        <dbReference type="Proteomes" id="UP000521872"/>
    </source>
</evidence>
<dbReference type="Pfam" id="PF20151">
    <property type="entry name" value="DUF6533"/>
    <property type="match status" value="1"/>
</dbReference>
<feature type="domain" description="DUF6533" evidence="2">
    <location>
        <begin position="70"/>
        <end position="115"/>
    </location>
</feature>
<keyword evidence="1" id="KW-0812">Transmembrane</keyword>
<evidence type="ECO:0000256" key="1">
    <source>
        <dbReference type="SAM" id="Phobius"/>
    </source>
</evidence>
<dbReference type="InterPro" id="IPR045340">
    <property type="entry name" value="DUF6533"/>
</dbReference>
<accession>A0A8H4VN42</accession>
<sequence length="334" mass="36894">MGYIVRRSFRMGTIAAAVSSAASAGLATAIQSLVDELGNPTHASSPSEPGRLLDTENAVLLKKVMYRKFITLATWAVLVYEYVVTFKSEVGYVWRRPRLNVVLGVYLISKYVGILAQSVNVYLVFKPLAKLGVQEQTCQRWYLFQIVMTAILLAALDFILMLRIYALYRKDTKVGAFLAFLFFSMIPVHAYAGPKCAYDVPYDSICEAKDMHVGALYFGVAVWIIHVALAVLTAAKWNLAALGAPIARLVTRDGAWVISILCLFLAVSISHGFTVKSERPDLAFGWPITLLSIACCRIIMNMQKLDPTVDGASELSSGLQEEIELVHSTIRNVE</sequence>
<evidence type="ECO:0000313" key="3">
    <source>
        <dbReference type="EMBL" id="KAF4616766.1"/>
    </source>
</evidence>
<evidence type="ECO:0000259" key="2">
    <source>
        <dbReference type="Pfam" id="PF20151"/>
    </source>
</evidence>
<feature type="transmembrane region" description="Helical" evidence="1">
    <location>
        <begin position="283"/>
        <end position="300"/>
    </location>
</feature>
<feature type="transmembrane region" description="Helical" evidence="1">
    <location>
        <begin position="69"/>
        <end position="87"/>
    </location>
</feature>
<feature type="transmembrane region" description="Helical" evidence="1">
    <location>
        <begin position="99"/>
        <end position="122"/>
    </location>
</feature>
<dbReference type="AlphaFoldDB" id="A0A8H4VN42"/>
<reference evidence="3 4" key="1">
    <citation type="submission" date="2019-12" db="EMBL/GenBank/DDBJ databases">
        <authorList>
            <person name="Floudas D."/>
            <person name="Bentzer J."/>
            <person name="Ahren D."/>
            <person name="Johansson T."/>
            <person name="Persson P."/>
            <person name="Tunlid A."/>
        </authorList>
    </citation>
    <scope>NUCLEOTIDE SEQUENCE [LARGE SCALE GENOMIC DNA]</scope>
    <source>
        <strain evidence="3 4">CBS 102.39</strain>
    </source>
</reference>
<protein>
    <recommendedName>
        <fullName evidence="2">DUF6533 domain-containing protein</fullName>
    </recommendedName>
</protein>
<comment type="caution">
    <text evidence="3">The sequence shown here is derived from an EMBL/GenBank/DDBJ whole genome shotgun (WGS) entry which is preliminary data.</text>
</comment>
<proteinExistence type="predicted"/>
<feature type="transmembrane region" description="Helical" evidence="1">
    <location>
        <begin position="142"/>
        <end position="162"/>
    </location>
</feature>
<keyword evidence="1" id="KW-1133">Transmembrane helix</keyword>